<protein>
    <recommendedName>
        <fullName evidence="10">P/Homo B domain-containing protein</fullName>
    </recommendedName>
</protein>
<dbReference type="InterPro" id="IPR023827">
    <property type="entry name" value="Peptidase_S8_Asp-AS"/>
</dbReference>
<dbReference type="Pfam" id="PF00082">
    <property type="entry name" value="Peptidase_S8"/>
    <property type="match status" value="1"/>
</dbReference>
<keyword evidence="4 8" id="KW-0378">Hydrolase</keyword>
<evidence type="ECO:0000313" key="12">
    <source>
        <dbReference type="Proteomes" id="UP000182798"/>
    </source>
</evidence>
<dbReference type="Pfam" id="PF16403">
    <property type="entry name" value="Bact_surface_Ig-like"/>
    <property type="match status" value="1"/>
</dbReference>
<feature type="domain" description="P/Homo B" evidence="10">
    <location>
        <begin position="509"/>
        <end position="676"/>
    </location>
</feature>
<dbReference type="SUPFAM" id="SSF49785">
    <property type="entry name" value="Galactose-binding domain-like"/>
    <property type="match status" value="1"/>
</dbReference>
<evidence type="ECO:0000256" key="2">
    <source>
        <dbReference type="ARBA" id="ARBA00022670"/>
    </source>
</evidence>
<dbReference type="InterPro" id="IPR002884">
    <property type="entry name" value="P_dom"/>
</dbReference>
<dbReference type="PROSITE" id="PS00138">
    <property type="entry name" value="SUBTILASE_SER"/>
    <property type="match status" value="1"/>
</dbReference>
<dbReference type="AlphaFoldDB" id="A0A1J5U8R2"/>
<evidence type="ECO:0000256" key="6">
    <source>
        <dbReference type="ARBA" id="ARBA00022837"/>
    </source>
</evidence>
<dbReference type="OrthoDB" id="9790784at2"/>
<dbReference type="GO" id="GO:0016020">
    <property type="term" value="C:membrane"/>
    <property type="evidence" value="ECO:0007669"/>
    <property type="project" value="TreeGrafter"/>
</dbReference>
<evidence type="ECO:0000256" key="4">
    <source>
        <dbReference type="ARBA" id="ARBA00022801"/>
    </source>
</evidence>
<evidence type="ECO:0000256" key="9">
    <source>
        <dbReference type="SAM" id="SignalP"/>
    </source>
</evidence>
<feature type="active site" description="Charge relay system" evidence="7 8">
    <location>
        <position position="194"/>
    </location>
</feature>
<dbReference type="GO" id="GO:0016485">
    <property type="term" value="P:protein processing"/>
    <property type="evidence" value="ECO:0007669"/>
    <property type="project" value="TreeGrafter"/>
</dbReference>
<dbReference type="InterPro" id="IPR022398">
    <property type="entry name" value="Peptidase_S8_His-AS"/>
</dbReference>
<sequence length="676" mass="73668">MFKISQLLLLSLFVFIASCKSASENPVMLAGDNPMRIAVGTPYVEPGLIFGVNETNLPIIDDSALDINIAGTYSVVYTYTKSNNSKIILRRVVIVGDDAIIAGEEDPLYKYQWHLHNTEQKNFAQEPGVAGEDININGIVTKDEFNGEGILIAVVDTGLEINHMDLKNNIVPGGSREFTEGRNYLTSNISPSRHGTSVAGIIAAEGWNGVGGRGVAPKAKMIGFNLLKNQNIANFISALGGADFSKEVDIFNQSYSTNTNHVIHSYPEIEAQYKFGTLGKGNMPALREGKGAIYVKAAGNGFSSIKDSDNNDISECIASKRHQLSCKNTNMDPKNTLPYNIVVGAINAKGKKSSYSSAGSSIWISAPGGEYGVTNPAILTTDQSGCNQGYSASSGSSNCNYTFKFNGTSSAAPIVSGAIAVILNVNPKLTWRDIKYILAETAEQVDPEAMDTTITINSENDYIAESKWITNKAERGSKGGYKFHNYYGFGRIDIDRAVKFTQNYTIPDTPAPWVEKEWVHSNAINQPIPNSDKNGLKRILSIGMADNLTIEAVQINLNVEHTYAGELSIELTSPLGTKSILLNAHNGFERTSCPVNDSNIDNSDKDCYKDRNLVDLKLLSNAFYGEKSQGNWILKIVDVVNLEGATERNESTENPKRTVHTGKLINWSIKIFGHER</sequence>
<evidence type="ECO:0000256" key="5">
    <source>
        <dbReference type="ARBA" id="ARBA00022825"/>
    </source>
</evidence>
<dbReference type="Gene3D" id="2.60.120.260">
    <property type="entry name" value="Galactose-binding domain-like"/>
    <property type="match status" value="1"/>
</dbReference>
<dbReference type="PANTHER" id="PTHR42884">
    <property type="entry name" value="PROPROTEIN CONVERTASE SUBTILISIN/KEXIN-RELATED"/>
    <property type="match status" value="1"/>
</dbReference>
<gene>
    <name evidence="11" type="ORF">BGC33_12945</name>
</gene>
<feature type="chain" id="PRO_5009635956" description="P/Homo B domain-containing protein" evidence="9">
    <location>
        <begin position="23"/>
        <end position="676"/>
    </location>
</feature>
<dbReference type="InterPro" id="IPR034182">
    <property type="entry name" value="Kexin/furin"/>
</dbReference>
<keyword evidence="3 9" id="KW-0732">Signal</keyword>
<dbReference type="InterPro" id="IPR000209">
    <property type="entry name" value="Peptidase_S8/S53_dom"/>
</dbReference>
<evidence type="ECO:0000313" key="11">
    <source>
        <dbReference type="EMBL" id="OIR25238.1"/>
    </source>
</evidence>
<dbReference type="PRINTS" id="PR00723">
    <property type="entry name" value="SUBTILISIN"/>
</dbReference>
<dbReference type="InterPro" id="IPR036852">
    <property type="entry name" value="Peptidase_S8/S53_dom_sf"/>
</dbReference>
<feature type="active site" description="Charge relay system" evidence="7 8">
    <location>
        <position position="409"/>
    </location>
</feature>
<dbReference type="SUPFAM" id="SSF52743">
    <property type="entry name" value="Subtilisin-like"/>
    <property type="match status" value="1"/>
</dbReference>
<reference evidence="12" key="1">
    <citation type="submission" date="2016-09" db="EMBL/GenBank/DDBJ databases">
        <title>Genome Sequence of Bathymodiolus thermophilus sulfur-oxidizing gill endosymbiont.</title>
        <authorList>
            <person name="Ponnudurai R."/>
            <person name="Kleiner M."/>
            <person name="Sayavedra L."/>
            <person name="Thuermer A."/>
            <person name="Felbeck H."/>
            <person name="Schlueter R."/>
            <person name="Schweder T."/>
            <person name="Markert S."/>
        </authorList>
    </citation>
    <scope>NUCLEOTIDE SEQUENCE [LARGE SCALE GENOMIC DNA]</scope>
    <source>
        <strain evidence="12">BAT/CrabSpa'14</strain>
    </source>
</reference>
<proteinExistence type="inferred from homology"/>
<dbReference type="PROSITE" id="PS51257">
    <property type="entry name" value="PROKAR_LIPOPROTEIN"/>
    <property type="match status" value="1"/>
</dbReference>
<keyword evidence="6" id="KW-0106">Calcium</keyword>
<dbReference type="InterPro" id="IPR008979">
    <property type="entry name" value="Galactose-bd-like_sf"/>
</dbReference>
<comment type="similarity">
    <text evidence="1">Belongs to the peptidase S8 family. Furin subfamily.</text>
</comment>
<dbReference type="Pfam" id="PF01483">
    <property type="entry name" value="P_proprotein"/>
    <property type="match status" value="1"/>
</dbReference>
<dbReference type="PROSITE" id="PS00137">
    <property type="entry name" value="SUBTILASE_HIS"/>
    <property type="match status" value="1"/>
</dbReference>
<accession>A0A1J5U8R2</accession>
<evidence type="ECO:0000256" key="7">
    <source>
        <dbReference type="PIRSR" id="PIRSR615500-1"/>
    </source>
</evidence>
<dbReference type="GO" id="GO:0004252">
    <property type="term" value="F:serine-type endopeptidase activity"/>
    <property type="evidence" value="ECO:0007669"/>
    <property type="project" value="UniProtKB-UniRule"/>
</dbReference>
<dbReference type="RefSeq" id="WP_071563710.1">
    <property type="nucleotide sequence ID" value="NZ_MIQH01000376.1"/>
</dbReference>
<dbReference type="PANTHER" id="PTHR42884:SF14">
    <property type="entry name" value="NEUROENDOCRINE CONVERTASE 1"/>
    <property type="match status" value="1"/>
</dbReference>
<feature type="active site" description="Charge relay system" evidence="7 8">
    <location>
        <position position="156"/>
    </location>
</feature>
<keyword evidence="5 8" id="KW-0720">Serine protease</keyword>
<dbReference type="EMBL" id="MIQH01000376">
    <property type="protein sequence ID" value="OIR25238.1"/>
    <property type="molecule type" value="Genomic_DNA"/>
</dbReference>
<feature type="signal peptide" evidence="9">
    <location>
        <begin position="1"/>
        <end position="22"/>
    </location>
</feature>
<dbReference type="GO" id="GO:0012505">
    <property type="term" value="C:endomembrane system"/>
    <property type="evidence" value="ECO:0007669"/>
    <property type="project" value="UniProtKB-ARBA"/>
</dbReference>
<dbReference type="PROSITE" id="PS51829">
    <property type="entry name" value="P_HOMO_B"/>
    <property type="match status" value="1"/>
</dbReference>
<comment type="caution">
    <text evidence="11">The sequence shown here is derived from an EMBL/GenBank/DDBJ whole genome shotgun (WGS) entry which is preliminary data.</text>
</comment>
<dbReference type="PROSITE" id="PS51892">
    <property type="entry name" value="SUBTILASE"/>
    <property type="match status" value="1"/>
</dbReference>
<dbReference type="Proteomes" id="UP000182798">
    <property type="component" value="Unassembled WGS sequence"/>
</dbReference>
<evidence type="ECO:0000256" key="3">
    <source>
        <dbReference type="ARBA" id="ARBA00022729"/>
    </source>
</evidence>
<dbReference type="InterPro" id="IPR023828">
    <property type="entry name" value="Peptidase_S8_Ser-AS"/>
</dbReference>
<dbReference type="PROSITE" id="PS00136">
    <property type="entry name" value="SUBTILASE_ASP"/>
    <property type="match status" value="1"/>
</dbReference>
<dbReference type="GO" id="GO:0005737">
    <property type="term" value="C:cytoplasm"/>
    <property type="evidence" value="ECO:0007669"/>
    <property type="project" value="UniProtKB-ARBA"/>
</dbReference>
<organism evidence="11 12">
    <name type="scientific">Bathymodiolus thermophilus thioautotrophic gill symbiont</name>
    <dbReference type="NCBI Taxonomy" id="2360"/>
    <lineage>
        <taxon>Bacteria</taxon>
        <taxon>Pseudomonadati</taxon>
        <taxon>Pseudomonadota</taxon>
        <taxon>Gammaproteobacteria</taxon>
        <taxon>sulfur-oxidizing symbionts</taxon>
    </lineage>
</organism>
<evidence type="ECO:0000259" key="10">
    <source>
        <dbReference type="PROSITE" id="PS51829"/>
    </source>
</evidence>
<dbReference type="InterPro" id="IPR032179">
    <property type="entry name" value="Cry22Aa_Ig-like"/>
</dbReference>
<dbReference type="CDD" id="cd04059">
    <property type="entry name" value="Peptidases_S8_Protein_convertases_Kexins_Furin-like"/>
    <property type="match status" value="1"/>
</dbReference>
<keyword evidence="2 8" id="KW-0645">Protease</keyword>
<evidence type="ECO:0000256" key="1">
    <source>
        <dbReference type="ARBA" id="ARBA00005325"/>
    </source>
</evidence>
<dbReference type="Gene3D" id="3.40.50.200">
    <property type="entry name" value="Peptidase S8/S53 domain"/>
    <property type="match status" value="1"/>
</dbReference>
<dbReference type="InterPro" id="IPR015500">
    <property type="entry name" value="Peptidase_S8_subtilisin-rel"/>
</dbReference>
<evidence type="ECO:0000256" key="8">
    <source>
        <dbReference type="PROSITE-ProRule" id="PRU01240"/>
    </source>
</evidence>
<name>A0A1J5U8R2_9GAMM</name>